<gene>
    <name evidence="2" type="ORF">METZ01_LOCUS507629</name>
</gene>
<dbReference type="Gene3D" id="3.90.1750.20">
    <property type="entry name" value="Putative Large Serine Recombinase, Chain B, Domain 2"/>
    <property type="match status" value="1"/>
</dbReference>
<accession>A0A383EEL2</accession>
<dbReference type="InterPro" id="IPR038109">
    <property type="entry name" value="DNA_bind_recomb_sf"/>
</dbReference>
<dbReference type="GO" id="GO:0003677">
    <property type="term" value="F:DNA binding"/>
    <property type="evidence" value="ECO:0007669"/>
    <property type="project" value="InterPro"/>
</dbReference>
<organism evidence="2">
    <name type="scientific">marine metagenome</name>
    <dbReference type="NCBI Taxonomy" id="408172"/>
    <lineage>
        <taxon>unclassified sequences</taxon>
        <taxon>metagenomes</taxon>
        <taxon>ecological metagenomes</taxon>
    </lineage>
</organism>
<evidence type="ECO:0000313" key="2">
    <source>
        <dbReference type="EMBL" id="SVE54775.1"/>
    </source>
</evidence>
<evidence type="ECO:0000259" key="1">
    <source>
        <dbReference type="Pfam" id="PF00239"/>
    </source>
</evidence>
<dbReference type="GO" id="GO:0000150">
    <property type="term" value="F:DNA strand exchange activity"/>
    <property type="evidence" value="ECO:0007669"/>
    <property type="project" value="InterPro"/>
</dbReference>
<feature type="non-terminal residue" evidence="2">
    <location>
        <position position="177"/>
    </location>
</feature>
<protein>
    <recommendedName>
        <fullName evidence="1">Resolvase/invertase-type recombinase catalytic domain-containing protein</fullName>
    </recommendedName>
</protein>
<dbReference type="EMBL" id="UINC01224942">
    <property type="protein sequence ID" value="SVE54775.1"/>
    <property type="molecule type" value="Genomic_DNA"/>
</dbReference>
<dbReference type="Pfam" id="PF00239">
    <property type="entry name" value="Resolvase"/>
    <property type="match status" value="1"/>
</dbReference>
<feature type="domain" description="Resolvase/invertase-type recombinase catalytic" evidence="1">
    <location>
        <begin position="20"/>
        <end position="120"/>
    </location>
</feature>
<sequence>MKAIGYFNIRESSGSYAFENRLADYCQRNGHQLIRIFVDEDLSVSERPRYIEMMAYLREHGMESLVIVGEARDLGDSLEVATRNLLEIDSFGARVLCCGDEEAPDPFQQIVRQWSRSGTSGSRSNLIKEGMMAKAMRGRGLGKPPFGYRVNSEGKLEERIEEGDVVRLIFHLYTNDD</sequence>
<dbReference type="InterPro" id="IPR036162">
    <property type="entry name" value="Resolvase-like_N_sf"/>
</dbReference>
<proteinExistence type="predicted"/>
<dbReference type="InterPro" id="IPR006119">
    <property type="entry name" value="Resolv_N"/>
</dbReference>
<reference evidence="2" key="1">
    <citation type="submission" date="2018-05" db="EMBL/GenBank/DDBJ databases">
        <authorList>
            <person name="Lanie J.A."/>
            <person name="Ng W.-L."/>
            <person name="Kazmierczak K.M."/>
            <person name="Andrzejewski T.M."/>
            <person name="Davidsen T.M."/>
            <person name="Wayne K.J."/>
            <person name="Tettelin H."/>
            <person name="Glass J.I."/>
            <person name="Rusch D."/>
            <person name="Podicherti R."/>
            <person name="Tsui H.-C.T."/>
            <person name="Winkler M.E."/>
        </authorList>
    </citation>
    <scope>NUCLEOTIDE SEQUENCE</scope>
</reference>
<dbReference type="SUPFAM" id="SSF53041">
    <property type="entry name" value="Resolvase-like"/>
    <property type="match status" value="1"/>
</dbReference>
<dbReference type="AlphaFoldDB" id="A0A383EEL2"/>
<name>A0A383EEL2_9ZZZZ</name>